<organism evidence="2 3">
    <name type="scientific">Suillus placidus</name>
    <dbReference type="NCBI Taxonomy" id="48579"/>
    <lineage>
        <taxon>Eukaryota</taxon>
        <taxon>Fungi</taxon>
        <taxon>Dikarya</taxon>
        <taxon>Basidiomycota</taxon>
        <taxon>Agaricomycotina</taxon>
        <taxon>Agaricomycetes</taxon>
        <taxon>Agaricomycetidae</taxon>
        <taxon>Boletales</taxon>
        <taxon>Suillineae</taxon>
        <taxon>Suillaceae</taxon>
        <taxon>Suillus</taxon>
    </lineage>
</organism>
<feature type="region of interest" description="Disordered" evidence="1">
    <location>
        <begin position="104"/>
        <end position="128"/>
    </location>
</feature>
<reference evidence="2" key="1">
    <citation type="journal article" date="2020" name="New Phytol.">
        <title>Comparative genomics reveals dynamic genome evolution in host specialist ectomycorrhizal fungi.</title>
        <authorList>
            <person name="Lofgren L.A."/>
            <person name="Nguyen N.H."/>
            <person name="Vilgalys R."/>
            <person name="Ruytinx J."/>
            <person name="Liao H.L."/>
            <person name="Branco S."/>
            <person name="Kuo A."/>
            <person name="LaButti K."/>
            <person name="Lipzen A."/>
            <person name="Andreopoulos W."/>
            <person name="Pangilinan J."/>
            <person name="Riley R."/>
            <person name="Hundley H."/>
            <person name="Na H."/>
            <person name="Barry K."/>
            <person name="Grigoriev I.V."/>
            <person name="Stajich J.E."/>
            <person name="Kennedy P.G."/>
        </authorList>
    </citation>
    <scope>NUCLEOTIDE SEQUENCE</scope>
    <source>
        <strain evidence="2">DOB743</strain>
    </source>
</reference>
<protein>
    <submittedName>
        <fullName evidence="2">Uncharacterized protein</fullName>
    </submittedName>
</protein>
<feature type="region of interest" description="Disordered" evidence="1">
    <location>
        <begin position="27"/>
        <end position="71"/>
    </location>
</feature>
<dbReference type="Proteomes" id="UP000714275">
    <property type="component" value="Unassembled WGS sequence"/>
</dbReference>
<keyword evidence="3" id="KW-1185">Reference proteome</keyword>
<accession>A0A9P6ZSE6</accession>
<dbReference type="AlphaFoldDB" id="A0A9P6ZSE6"/>
<evidence type="ECO:0000313" key="2">
    <source>
        <dbReference type="EMBL" id="KAG1775913.1"/>
    </source>
</evidence>
<sequence length="128" mass="13917">MQLDLFSKTSKRVTKLTDKAKAALEDKVDSLVSKKRKNDISDASAAPDNTKKAKPTQPSGSTNNVTPPSLPMTACRAVVCTEEEEAAMYDDAIVIGDDIEEPRALSPEVESAEDELSTRTIQYGKHFS</sequence>
<name>A0A9P6ZSE6_9AGAM</name>
<feature type="compositionally biased region" description="Polar residues" evidence="1">
    <location>
        <begin position="56"/>
        <end position="67"/>
    </location>
</feature>
<comment type="caution">
    <text evidence="2">The sequence shown here is derived from an EMBL/GenBank/DDBJ whole genome shotgun (WGS) entry which is preliminary data.</text>
</comment>
<proteinExistence type="predicted"/>
<evidence type="ECO:0000313" key="3">
    <source>
        <dbReference type="Proteomes" id="UP000714275"/>
    </source>
</evidence>
<evidence type="ECO:0000256" key="1">
    <source>
        <dbReference type="SAM" id="MobiDB-lite"/>
    </source>
</evidence>
<dbReference type="EMBL" id="JABBWD010000030">
    <property type="protein sequence ID" value="KAG1775913.1"/>
    <property type="molecule type" value="Genomic_DNA"/>
</dbReference>
<dbReference type="OrthoDB" id="2685403at2759"/>
<gene>
    <name evidence="2" type="ORF">EV702DRAFT_1046562</name>
</gene>